<dbReference type="InterPro" id="IPR003591">
    <property type="entry name" value="Leu-rich_rpt_typical-subtyp"/>
</dbReference>
<feature type="compositionally biased region" description="Low complexity" evidence="3">
    <location>
        <begin position="994"/>
        <end position="1005"/>
    </location>
</feature>
<protein>
    <submittedName>
        <fullName evidence="4">Leucine-rich repeat-containing sog2</fullName>
    </submittedName>
</protein>
<evidence type="ECO:0000256" key="1">
    <source>
        <dbReference type="ARBA" id="ARBA00022614"/>
    </source>
</evidence>
<dbReference type="GO" id="GO:0005737">
    <property type="term" value="C:cytoplasm"/>
    <property type="evidence" value="ECO:0007669"/>
    <property type="project" value="TreeGrafter"/>
</dbReference>
<keyword evidence="1" id="KW-0433">Leucine-rich repeat</keyword>
<dbReference type="Gene3D" id="3.80.10.10">
    <property type="entry name" value="Ribonuclease Inhibitor"/>
    <property type="match status" value="1"/>
</dbReference>
<reference evidence="4 5" key="1">
    <citation type="journal article" date="2017" name="Mol. Ecol.">
        <title>Comparative and population genomic landscape of Phellinus noxius: A hypervariable fungus causing root rot in trees.</title>
        <authorList>
            <person name="Chung C.L."/>
            <person name="Lee T.J."/>
            <person name="Akiba M."/>
            <person name="Lee H.H."/>
            <person name="Kuo T.H."/>
            <person name="Liu D."/>
            <person name="Ke H.M."/>
            <person name="Yokoi T."/>
            <person name="Roa M.B."/>
            <person name="Lu M.J."/>
            <person name="Chang Y.Y."/>
            <person name="Ann P.J."/>
            <person name="Tsai J.N."/>
            <person name="Chen C.Y."/>
            <person name="Tzean S.S."/>
            <person name="Ota Y."/>
            <person name="Hattori T."/>
            <person name="Sahashi N."/>
            <person name="Liou R.F."/>
            <person name="Kikuchi T."/>
            <person name="Tsai I.J."/>
        </authorList>
    </citation>
    <scope>NUCLEOTIDE SEQUENCE [LARGE SCALE GENOMIC DNA]</scope>
    <source>
        <strain evidence="4 5">FFPRI411160</strain>
    </source>
</reference>
<feature type="region of interest" description="Disordered" evidence="3">
    <location>
        <begin position="987"/>
        <end position="1009"/>
    </location>
</feature>
<dbReference type="PANTHER" id="PTHR48051:SF46">
    <property type="entry name" value="LEUCINE RICH REPEAT-CONTAINING DOMAIN PROTEIN"/>
    <property type="match status" value="1"/>
</dbReference>
<dbReference type="SUPFAM" id="SSF52058">
    <property type="entry name" value="L domain-like"/>
    <property type="match status" value="1"/>
</dbReference>
<accession>A0A286UWC0</accession>
<dbReference type="InterPro" id="IPR019487">
    <property type="entry name" value="RAM_signalling_pathway_SOG2"/>
</dbReference>
<dbReference type="OrthoDB" id="1394818at2759"/>
<dbReference type="SMART" id="SM00369">
    <property type="entry name" value="LRR_TYP"/>
    <property type="match status" value="3"/>
</dbReference>
<keyword evidence="5" id="KW-1185">Reference proteome</keyword>
<dbReference type="Pfam" id="PF13855">
    <property type="entry name" value="LRR_8"/>
    <property type="match status" value="1"/>
</dbReference>
<dbReference type="Pfam" id="PF10428">
    <property type="entry name" value="SOG2"/>
    <property type="match status" value="1"/>
</dbReference>
<feature type="region of interest" description="Disordered" evidence="3">
    <location>
        <begin position="627"/>
        <end position="793"/>
    </location>
</feature>
<dbReference type="InterPro" id="IPR032675">
    <property type="entry name" value="LRR_dom_sf"/>
</dbReference>
<dbReference type="STRING" id="2282107.A0A286UWC0"/>
<dbReference type="InterPro" id="IPR050216">
    <property type="entry name" value="LRR_domain-containing"/>
</dbReference>
<proteinExistence type="predicted"/>
<comment type="caution">
    <text evidence="4">The sequence shown here is derived from an EMBL/GenBank/DDBJ whole genome shotgun (WGS) entry which is preliminary data.</text>
</comment>
<feature type="region of interest" description="Disordered" evidence="3">
    <location>
        <begin position="390"/>
        <end position="414"/>
    </location>
</feature>
<evidence type="ECO:0000256" key="3">
    <source>
        <dbReference type="SAM" id="MobiDB-lite"/>
    </source>
</evidence>
<dbReference type="PANTHER" id="PTHR48051">
    <property type="match status" value="1"/>
</dbReference>
<evidence type="ECO:0000313" key="4">
    <source>
        <dbReference type="EMBL" id="PAV23886.1"/>
    </source>
</evidence>
<feature type="compositionally biased region" description="Polar residues" evidence="3">
    <location>
        <begin position="323"/>
        <end position="341"/>
    </location>
</feature>
<evidence type="ECO:0000256" key="2">
    <source>
        <dbReference type="ARBA" id="ARBA00022737"/>
    </source>
</evidence>
<feature type="region of interest" description="Disordered" evidence="3">
    <location>
        <begin position="588"/>
        <end position="609"/>
    </location>
</feature>
<dbReference type="InParanoid" id="A0A286UWC0"/>
<dbReference type="Proteomes" id="UP000217199">
    <property type="component" value="Unassembled WGS sequence"/>
</dbReference>
<feature type="compositionally biased region" description="Polar residues" evidence="3">
    <location>
        <begin position="759"/>
        <end position="793"/>
    </location>
</feature>
<organism evidence="4 5">
    <name type="scientific">Pyrrhoderma noxium</name>
    <dbReference type="NCBI Taxonomy" id="2282107"/>
    <lineage>
        <taxon>Eukaryota</taxon>
        <taxon>Fungi</taxon>
        <taxon>Dikarya</taxon>
        <taxon>Basidiomycota</taxon>
        <taxon>Agaricomycotina</taxon>
        <taxon>Agaricomycetes</taxon>
        <taxon>Hymenochaetales</taxon>
        <taxon>Hymenochaetaceae</taxon>
        <taxon>Pyrrhoderma</taxon>
    </lineage>
</organism>
<gene>
    <name evidence="4" type="ORF">PNOK_0095400</name>
</gene>
<feature type="region of interest" description="Disordered" evidence="3">
    <location>
        <begin position="258"/>
        <end position="345"/>
    </location>
</feature>
<dbReference type="EMBL" id="NBII01000001">
    <property type="protein sequence ID" value="PAV23886.1"/>
    <property type="molecule type" value="Genomic_DNA"/>
</dbReference>
<dbReference type="InterPro" id="IPR001611">
    <property type="entry name" value="Leu-rich_rpt"/>
</dbReference>
<evidence type="ECO:0000313" key="5">
    <source>
        <dbReference type="Proteomes" id="UP000217199"/>
    </source>
</evidence>
<name>A0A286UWC0_9AGAM</name>
<dbReference type="AlphaFoldDB" id="A0A286UWC0"/>
<keyword evidence="2" id="KW-0677">Repeat</keyword>
<sequence length="1056" mass="114070">MASSDIDRAMGRVSPQAYFSGRVSPPTSHVLTKAHILDAIARSNDEGVTLDLSNKNLIDVGEAGAEELAQVGRGDDLVDECRILRIALVGNNLSSLPMTFARVSRLRYLNLRSNSFSVFPEVLTQMPSLEILDFSRNRIRGLPTNPGSLVNLRVMSISRNKIRKLPAYLCNFKSLTVLKADRNPIEWPPKEVMEPADDLEDSDVMHRWVRYLKDWIAENKVEDEKSNPLVLESSLARDEFSQHTRNISVDSQDSVYSTCSYVESEEPRPDRPPAIDTANISPSIADGFSASPDSYLPTPEDSLGSVDDDTARPVYNAHARNPSYASATSPRSPNSGLSIQKSLPDLRMDGRNSLVAAKNPRPLMRDLAKRASIESFSSPFADSSVQVFETPIRPRPPRPSRQGHDPLPSISEWRAPSMDEERNSYFRRLSTLPVATISHTTPKVLLSVVDSVRGILFAVSQVYQSLQHYTVYCIDERLSSVLMKVLDPASAYMLQLINALDKFDSLSRRGCPPPAVCRQVIESCRDNVVTFGKAVSVLSLQLKVLASRDDVRYSRQMLLVIYGAMAEISNSWQGIAPQLELIEPLLKEDRSSPTPSPGMSTPTAMKIGPTKSQLMQLSAGRSMSIHPIAEQPEPPSTDSPSPFSRPMAINRAYSEHPHVSPSPPGQALSMTRPSHSEGRSRMNRRHAGSFSVKDVEIGRSLPSNFDASPPGGGLASGTSTPTPRRGVHMPPSSSMIPPLPSMPAALNGHPPSPKRQLHSRQSSMQNGSNQESSTISIGAHQSTPLGPSKGETLTSSSVLVDNQAIDAMANAVRAAPAVWNVLEEISSDMSGSPIDLHDNLMRAQDITRRLGETIRAIQEGHLHADRKALREDAHVFARTVISLSKVVKDYAANRLSAQLRTDIAKLTNATQEFVMLLHVSSFAPSTPRPYSPMISVGLSNGSNASGTPSINGVGGAISTAATTGSQSPALGSSGVSEERPLLGGNVNGTATGLSRSRSAQPAPSSKLIPIGNGALSTALPRSALPHQQGFKLPSGPSINATPMRIHGQGLYANGAS</sequence>